<dbReference type="Gene3D" id="1.10.1240.30">
    <property type="entry name" value="KaiA/RbsU domain"/>
    <property type="match status" value="1"/>
</dbReference>
<protein>
    <recommendedName>
        <fullName evidence="2">PPM-type phosphatase domain-containing protein</fullName>
    </recommendedName>
</protein>
<gene>
    <name evidence="3" type="ORF">BEP19_10250</name>
</gene>
<name>A0A419SFR9_9BACL</name>
<dbReference type="InterPro" id="IPR036457">
    <property type="entry name" value="PPM-type-like_dom_sf"/>
</dbReference>
<accession>A0A419SFR9</accession>
<keyword evidence="1" id="KW-0378">Hydrolase</keyword>
<dbReference type="InterPro" id="IPR052016">
    <property type="entry name" value="Bact_Sigma-Reg"/>
</dbReference>
<dbReference type="PANTHER" id="PTHR43156">
    <property type="entry name" value="STAGE II SPORULATION PROTEIN E-RELATED"/>
    <property type="match status" value="1"/>
</dbReference>
<keyword evidence="4" id="KW-1185">Reference proteome</keyword>
<evidence type="ECO:0000256" key="1">
    <source>
        <dbReference type="ARBA" id="ARBA00022801"/>
    </source>
</evidence>
<sequence>MDEHFKNQYQELLYQYLLEKDERQLFYAQQSSKKFIENNINPVDVLLLHLNSMKEKQDLPPLWDDSFTFFLEFMVQYNLVYERRKTLLSEQEKIETELSLAKSVQNSLLPDTENLSLPKDVDLGVISVAARKVSGDFYNIMSYNQRVEIAVADVAGKSIPAAMIMSMMQFAMESIEDCQQPHTVLELLNRFLYKKSEASMFVTMFWGEYYAPTSQFYYSNAGHEPALFYEAKKDQFTDLSTDGCALGLTTRYGYKTQSVQLEPGDFIVLYTDGVTESRDSESIDDNSILRHFLREINLTQSAQQIVEQLHQYILASNGLRITDDQTILLFRKN</sequence>
<dbReference type="EMBL" id="MCHY01000009">
    <property type="protein sequence ID" value="RKD22633.1"/>
    <property type="molecule type" value="Genomic_DNA"/>
</dbReference>
<feature type="domain" description="PPM-type phosphatase" evidence="2">
    <location>
        <begin position="118"/>
        <end position="332"/>
    </location>
</feature>
<dbReference type="GO" id="GO:0016791">
    <property type="term" value="F:phosphatase activity"/>
    <property type="evidence" value="ECO:0007669"/>
    <property type="project" value="TreeGrafter"/>
</dbReference>
<organism evidence="3 4">
    <name type="scientific">Ammoniphilus oxalaticus</name>
    <dbReference type="NCBI Taxonomy" id="66863"/>
    <lineage>
        <taxon>Bacteria</taxon>
        <taxon>Bacillati</taxon>
        <taxon>Bacillota</taxon>
        <taxon>Bacilli</taxon>
        <taxon>Bacillales</taxon>
        <taxon>Paenibacillaceae</taxon>
        <taxon>Aneurinibacillus group</taxon>
        <taxon>Ammoniphilus</taxon>
    </lineage>
</organism>
<dbReference type="PANTHER" id="PTHR43156:SF15">
    <property type="entry name" value="PHOSPHOSERINE PHOSPHATASE RSBU"/>
    <property type="match status" value="1"/>
</dbReference>
<dbReference type="SUPFAM" id="SSF81606">
    <property type="entry name" value="PP2C-like"/>
    <property type="match status" value="1"/>
</dbReference>
<evidence type="ECO:0000259" key="2">
    <source>
        <dbReference type="SMART" id="SM00331"/>
    </source>
</evidence>
<dbReference type="InterPro" id="IPR017944">
    <property type="entry name" value="KaiA/RbsU_helical_domain_sf"/>
</dbReference>
<dbReference type="InterPro" id="IPR001932">
    <property type="entry name" value="PPM-type_phosphatase-like_dom"/>
</dbReference>
<dbReference type="SMART" id="SM00331">
    <property type="entry name" value="PP2C_SIG"/>
    <property type="match status" value="1"/>
</dbReference>
<dbReference type="SUPFAM" id="SSF101215">
    <property type="entry name" value="KaiA/RbsU domain"/>
    <property type="match status" value="1"/>
</dbReference>
<proteinExistence type="predicted"/>
<comment type="caution">
    <text evidence="3">The sequence shown here is derived from an EMBL/GenBank/DDBJ whole genome shotgun (WGS) entry which is preliminary data.</text>
</comment>
<evidence type="ECO:0000313" key="3">
    <source>
        <dbReference type="EMBL" id="RKD22633.1"/>
    </source>
</evidence>
<dbReference type="RefSeq" id="WP_120190109.1">
    <property type="nucleotide sequence ID" value="NZ_MCHY01000009.1"/>
</dbReference>
<evidence type="ECO:0000313" key="4">
    <source>
        <dbReference type="Proteomes" id="UP000284219"/>
    </source>
</evidence>
<dbReference type="Pfam" id="PF07228">
    <property type="entry name" value="SpoIIE"/>
    <property type="match status" value="1"/>
</dbReference>
<dbReference type="Proteomes" id="UP000284219">
    <property type="component" value="Unassembled WGS sequence"/>
</dbReference>
<dbReference type="InterPro" id="IPR014787">
    <property type="entry name" value="PSer_Pase_RsbU_N"/>
</dbReference>
<dbReference type="Gene3D" id="3.60.40.10">
    <property type="entry name" value="PPM-type phosphatase domain"/>
    <property type="match status" value="1"/>
</dbReference>
<reference evidence="3 4" key="1">
    <citation type="submission" date="2016-08" db="EMBL/GenBank/DDBJ databases">
        <title>Novel Firmicute Genomes.</title>
        <authorList>
            <person name="Poppleton D.I."/>
            <person name="Gribaldo S."/>
        </authorList>
    </citation>
    <scope>NUCLEOTIDE SEQUENCE [LARGE SCALE GENOMIC DNA]</scope>
    <source>
        <strain evidence="3 4">RAOx-1</strain>
    </source>
</reference>
<dbReference type="AlphaFoldDB" id="A0A419SFR9"/>
<dbReference type="Pfam" id="PF08673">
    <property type="entry name" value="RsbU_N"/>
    <property type="match status" value="1"/>
</dbReference>
<dbReference type="OrthoDB" id="311592at2"/>